<evidence type="ECO:0000313" key="5">
    <source>
        <dbReference type="EMBL" id="THU56052.1"/>
    </source>
</evidence>
<feature type="compositionally biased region" description="Polar residues" evidence="4">
    <location>
        <begin position="1"/>
        <end position="10"/>
    </location>
</feature>
<keyword evidence="6" id="KW-1185">Reference proteome</keyword>
<dbReference type="Pfam" id="PF01535">
    <property type="entry name" value="PPR"/>
    <property type="match status" value="2"/>
</dbReference>
<feature type="repeat" description="PPR" evidence="3">
    <location>
        <begin position="384"/>
        <end position="418"/>
    </location>
</feature>
<dbReference type="InterPro" id="IPR011990">
    <property type="entry name" value="TPR-like_helical_dom_sf"/>
</dbReference>
<comment type="caution">
    <text evidence="5">The sequence shown here is derived from an EMBL/GenBank/DDBJ whole genome shotgun (WGS) entry which is preliminary data.</text>
</comment>
<dbReference type="InterPro" id="IPR002885">
    <property type="entry name" value="PPR_rpt"/>
</dbReference>
<feature type="repeat" description="PPR" evidence="3">
    <location>
        <begin position="315"/>
        <end position="349"/>
    </location>
</feature>
<reference evidence="5 6" key="1">
    <citation type="journal article" date="2019" name="Nat. Plants">
        <title>Genome sequencing of Musa balbisiana reveals subgenome evolution and function divergence in polyploid bananas.</title>
        <authorList>
            <person name="Yao X."/>
        </authorList>
    </citation>
    <scope>NUCLEOTIDE SEQUENCE [LARGE SCALE GENOMIC DNA]</scope>
    <source>
        <strain evidence="6">cv. DH-PKW</strain>
        <tissue evidence="5">Leaves</tissue>
    </source>
</reference>
<sequence>MMRPRTSSCTKLWRATTKTTPPTARSMSSSGSGEQQRLPVGVDPCNKLCKIMLSSPNAGLEQALDASGVRAFPDVAEQVLLRFENAGMLAYRFFDWARRQQRGYAHTVRAYHTMIAALAKIRQYKLMWDLVTAMRAQGALNVETFCVIMRKYARAHKVEEALYTFDVMDKYGVAPNLAAFGGLLGALCKSKNVRKAQEVFDKMRDRFEPDAKTYSILLEGWGRAPNLPKMREVYQEMLDRGCEPDIVTYGIIVDALCKAGRMEEAVDAVRDMSHRGCPPTPFIYSVLVHTYGVEKRIEDAVDTFLEMERNGVKPDVVVYNALVGAFCKANKFENAFSVVGDMEDKSITPVARTFNIILNSLITAQRYEEAYRVFRRMIKCCEPDSDTYTMMIKMFCETNKLEMALKVWKYMGKKQFLPSMHTFSVLINGLCEKGELNRACVMLEDMIEKGIRPPEKYQGNQLPDKEVNIKSVFHEVRLCEKGELNRACVMLEDMIEKGIRPPEKYQGNQLPDKEVNIKSVFHEVRLCEKGELNRACVMLEDMIEKGIRPPEKYQGNQLPDKEVNIKSVFHEVRLCEKGELNRACVMLEDMIEKGIRPPGTTFGKLRQLLLKEGREDMLEFLVDKTNVLIQEPLCD</sequence>
<evidence type="ECO:0000256" key="1">
    <source>
        <dbReference type="ARBA" id="ARBA00007626"/>
    </source>
</evidence>
<dbReference type="AlphaFoldDB" id="A0A4S8J677"/>
<evidence type="ECO:0000313" key="6">
    <source>
        <dbReference type="Proteomes" id="UP000317650"/>
    </source>
</evidence>
<feature type="repeat" description="PPR" evidence="3">
    <location>
        <begin position="419"/>
        <end position="453"/>
    </location>
</feature>
<evidence type="ECO:0008006" key="7">
    <source>
        <dbReference type="Google" id="ProtNLM"/>
    </source>
</evidence>
<feature type="repeat" description="PPR" evidence="3">
    <location>
        <begin position="245"/>
        <end position="279"/>
    </location>
</feature>
<feature type="repeat" description="PPR" evidence="3">
    <location>
        <begin position="280"/>
        <end position="314"/>
    </location>
</feature>
<proteinExistence type="inferred from homology"/>
<dbReference type="NCBIfam" id="TIGR00756">
    <property type="entry name" value="PPR"/>
    <property type="match status" value="8"/>
</dbReference>
<evidence type="ECO:0000256" key="4">
    <source>
        <dbReference type="SAM" id="MobiDB-lite"/>
    </source>
</evidence>
<dbReference type="STRING" id="52838.A0A4S8J677"/>
<feature type="compositionally biased region" description="Low complexity" evidence="4">
    <location>
        <begin position="14"/>
        <end position="25"/>
    </location>
</feature>
<dbReference type="PANTHER" id="PTHR47941">
    <property type="entry name" value="PENTATRICOPEPTIDE REPEAT-CONTAINING PROTEIN 3, MITOCHONDRIAL"/>
    <property type="match status" value="1"/>
</dbReference>
<evidence type="ECO:0000256" key="2">
    <source>
        <dbReference type="ARBA" id="ARBA00022737"/>
    </source>
</evidence>
<dbReference type="Pfam" id="PF13041">
    <property type="entry name" value="PPR_2"/>
    <property type="match status" value="3"/>
</dbReference>
<name>A0A4S8J677_MUSBA</name>
<organism evidence="5 6">
    <name type="scientific">Musa balbisiana</name>
    <name type="common">Banana</name>
    <dbReference type="NCBI Taxonomy" id="52838"/>
    <lineage>
        <taxon>Eukaryota</taxon>
        <taxon>Viridiplantae</taxon>
        <taxon>Streptophyta</taxon>
        <taxon>Embryophyta</taxon>
        <taxon>Tracheophyta</taxon>
        <taxon>Spermatophyta</taxon>
        <taxon>Magnoliopsida</taxon>
        <taxon>Liliopsida</taxon>
        <taxon>Zingiberales</taxon>
        <taxon>Musaceae</taxon>
        <taxon>Musa</taxon>
    </lineage>
</organism>
<feature type="region of interest" description="Disordered" evidence="4">
    <location>
        <begin position="1"/>
        <end position="38"/>
    </location>
</feature>
<evidence type="ECO:0000256" key="3">
    <source>
        <dbReference type="PROSITE-ProRule" id="PRU00708"/>
    </source>
</evidence>
<accession>A0A4S8J677</accession>
<feature type="repeat" description="PPR" evidence="3">
    <location>
        <begin position="141"/>
        <end position="175"/>
    </location>
</feature>
<comment type="similarity">
    <text evidence="1">Belongs to the PPR family. P subfamily.</text>
</comment>
<feature type="repeat" description="PPR" evidence="3">
    <location>
        <begin position="210"/>
        <end position="244"/>
    </location>
</feature>
<dbReference type="Proteomes" id="UP000317650">
    <property type="component" value="Chromosome 11"/>
</dbReference>
<dbReference type="EMBL" id="PYDT01000007">
    <property type="protein sequence ID" value="THU56052.1"/>
    <property type="molecule type" value="Genomic_DNA"/>
</dbReference>
<protein>
    <recommendedName>
        <fullName evidence="7">Pentacotripeptide-repeat region of PRORP domain-containing protein</fullName>
    </recommendedName>
</protein>
<dbReference type="Pfam" id="PF12854">
    <property type="entry name" value="PPR_1"/>
    <property type="match status" value="1"/>
</dbReference>
<gene>
    <name evidence="5" type="ORF">C4D60_Mb11t13200</name>
</gene>
<feature type="compositionally biased region" description="Polar residues" evidence="4">
    <location>
        <begin position="26"/>
        <end position="35"/>
    </location>
</feature>
<dbReference type="PROSITE" id="PS51375">
    <property type="entry name" value="PPR"/>
    <property type="match status" value="8"/>
</dbReference>
<dbReference type="Gene3D" id="1.25.40.10">
    <property type="entry name" value="Tetratricopeptide repeat domain"/>
    <property type="match status" value="5"/>
</dbReference>
<keyword evidence="2" id="KW-0677">Repeat</keyword>
<feature type="repeat" description="PPR" evidence="3">
    <location>
        <begin position="176"/>
        <end position="206"/>
    </location>
</feature>